<accession>A0A2I1F065</accession>
<reference evidence="2 3" key="2">
    <citation type="submission" date="2017-10" db="EMBL/GenBank/DDBJ databases">
        <title>Genome analyses suggest a sexual origin of heterokaryosis in a supposedly ancient asexual fungus.</title>
        <authorList>
            <person name="Corradi N."/>
            <person name="Sedzielewska K."/>
            <person name="Noel J."/>
            <person name="Charron P."/>
            <person name="Farinelli L."/>
            <person name="Marton T."/>
            <person name="Kruger M."/>
            <person name="Pelin A."/>
            <person name="Brachmann A."/>
            <person name="Corradi N."/>
        </authorList>
    </citation>
    <scope>NUCLEOTIDE SEQUENCE [LARGE SCALE GENOMIC DNA]</scope>
    <source>
        <strain evidence="2 3">A1</strain>
    </source>
</reference>
<evidence type="ECO:0000313" key="3">
    <source>
        <dbReference type="Proteomes" id="UP000232688"/>
    </source>
</evidence>
<evidence type="ECO:0000256" key="1">
    <source>
        <dbReference type="SAM" id="MobiDB-lite"/>
    </source>
</evidence>
<organism evidence="2 3">
    <name type="scientific">Rhizophagus irregularis</name>
    <dbReference type="NCBI Taxonomy" id="588596"/>
    <lineage>
        <taxon>Eukaryota</taxon>
        <taxon>Fungi</taxon>
        <taxon>Fungi incertae sedis</taxon>
        <taxon>Mucoromycota</taxon>
        <taxon>Glomeromycotina</taxon>
        <taxon>Glomeromycetes</taxon>
        <taxon>Glomerales</taxon>
        <taxon>Glomeraceae</taxon>
        <taxon>Rhizophagus</taxon>
    </lineage>
</organism>
<dbReference type="Proteomes" id="UP000232688">
    <property type="component" value="Unassembled WGS sequence"/>
</dbReference>
<feature type="region of interest" description="Disordered" evidence="1">
    <location>
        <begin position="1"/>
        <end position="32"/>
    </location>
</feature>
<sequence length="61" mass="7327">MEKKRKKVVRKRKEERTESKGSIQEKKEKIKRKRELKEFKSIKIPLTGIGLLDIHDLLIKL</sequence>
<feature type="compositionally biased region" description="Basic and acidic residues" evidence="1">
    <location>
        <begin position="12"/>
        <end position="28"/>
    </location>
</feature>
<reference evidence="2 3" key="1">
    <citation type="submission" date="2017-10" db="EMBL/GenBank/DDBJ databases">
        <title>Extensive intraspecific genome diversity in a model arbuscular mycorrhizal fungus.</title>
        <authorList>
            <person name="Chen E.C.H."/>
            <person name="Morin E."/>
            <person name="Baudet D."/>
            <person name="Noel J."/>
            <person name="Ndikumana S."/>
            <person name="Charron P."/>
            <person name="St-Onge C."/>
            <person name="Giorgi J."/>
            <person name="Grigoriev I.V."/>
            <person name="Roux C."/>
            <person name="Martin F.M."/>
            <person name="Corradi N."/>
        </authorList>
    </citation>
    <scope>NUCLEOTIDE SEQUENCE [LARGE SCALE GENOMIC DNA]</scope>
    <source>
        <strain evidence="2 3">A1</strain>
    </source>
</reference>
<name>A0A2I1F065_9GLOM</name>
<dbReference type="VEuPathDB" id="FungiDB:RhiirA1_473563"/>
<gene>
    <name evidence="2" type="ORF">RhiirA1_473563</name>
</gene>
<protein>
    <submittedName>
        <fullName evidence="2">Uncharacterized protein</fullName>
    </submittedName>
</protein>
<comment type="caution">
    <text evidence="2">The sequence shown here is derived from an EMBL/GenBank/DDBJ whole genome shotgun (WGS) entry which is preliminary data.</text>
</comment>
<feature type="compositionally biased region" description="Basic residues" evidence="1">
    <location>
        <begin position="1"/>
        <end position="11"/>
    </location>
</feature>
<proteinExistence type="predicted"/>
<evidence type="ECO:0000313" key="2">
    <source>
        <dbReference type="EMBL" id="PKC56740.1"/>
    </source>
</evidence>
<dbReference type="AlphaFoldDB" id="A0A2I1F065"/>
<dbReference type="EMBL" id="LLXH01002043">
    <property type="protein sequence ID" value="PKC56740.1"/>
    <property type="molecule type" value="Genomic_DNA"/>
</dbReference>